<reference evidence="1" key="1">
    <citation type="submission" date="2019-10" db="EMBL/GenBank/DDBJ databases">
        <authorList>
            <consortium name="DOE Joint Genome Institute"/>
            <person name="Kuo A."/>
            <person name="Miyauchi S."/>
            <person name="Kiss E."/>
            <person name="Drula E."/>
            <person name="Kohler A."/>
            <person name="Sanchez-Garcia M."/>
            <person name="Andreopoulos B."/>
            <person name="Barry K.W."/>
            <person name="Bonito G."/>
            <person name="Buee M."/>
            <person name="Carver A."/>
            <person name="Chen C."/>
            <person name="Cichocki N."/>
            <person name="Clum A."/>
            <person name="Culley D."/>
            <person name="Crous P.W."/>
            <person name="Fauchery L."/>
            <person name="Girlanda M."/>
            <person name="Hayes R."/>
            <person name="Keri Z."/>
            <person name="LaButti K."/>
            <person name="Lipzen A."/>
            <person name="Lombard V."/>
            <person name="Magnuson J."/>
            <person name="Maillard F."/>
            <person name="Morin E."/>
            <person name="Murat C."/>
            <person name="Nolan M."/>
            <person name="Ohm R."/>
            <person name="Pangilinan J."/>
            <person name="Pereira M."/>
            <person name="Perotto S."/>
            <person name="Peter M."/>
            <person name="Riley R."/>
            <person name="Sitrit Y."/>
            <person name="Stielow B."/>
            <person name="Szollosi G."/>
            <person name="Zifcakova L."/>
            <person name="Stursova M."/>
            <person name="Spatafora J.W."/>
            <person name="Tedersoo L."/>
            <person name="Vaario L.-M."/>
            <person name="Yamada A."/>
            <person name="Yan M."/>
            <person name="Wang P."/>
            <person name="Xu J."/>
            <person name="Bruns T."/>
            <person name="Baldrian P."/>
            <person name="Vilgalys R."/>
            <person name="Henrissat B."/>
            <person name="Grigoriev I.V."/>
            <person name="Hibbett D."/>
            <person name="Nagy L.G."/>
            <person name="Martin F.M."/>
        </authorList>
    </citation>
    <scope>NUCLEOTIDE SEQUENCE</scope>
    <source>
        <strain evidence="1">Prilba</strain>
    </source>
</reference>
<protein>
    <submittedName>
        <fullName evidence="1">Uncharacterized protein</fullName>
    </submittedName>
</protein>
<keyword evidence="2" id="KW-1185">Reference proteome</keyword>
<reference evidence="1" key="2">
    <citation type="journal article" date="2020" name="Nat. Commun.">
        <title>Large-scale genome sequencing of mycorrhizal fungi provides insights into the early evolution of symbiotic traits.</title>
        <authorList>
            <person name="Miyauchi S."/>
            <person name="Kiss E."/>
            <person name="Kuo A."/>
            <person name="Drula E."/>
            <person name="Kohler A."/>
            <person name="Sanchez-Garcia M."/>
            <person name="Morin E."/>
            <person name="Andreopoulos B."/>
            <person name="Barry K.W."/>
            <person name="Bonito G."/>
            <person name="Buee M."/>
            <person name="Carver A."/>
            <person name="Chen C."/>
            <person name="Cichocki N."/>
            <person name="Clum A."/>
            <person name="Culley D."/>
            <person name="Crous P.W."/>
            <person name="Fauchery L."/>
            <person name="Girlanda M."/>
            <person name="Hayes R.D."/>
            <person name="Keri Z."/>
            <person name="LaButti K."/>
            <person name="Lipzen A."/>
            <person name="Lombard V."/>
            <person name="Magnuson J."/>
            <person name="Maillard F."/>
            <person name="Murat C."/>
            <person name="Nolan M."/>
            <person name="Ohm R.A."/>
            <person name="Pangilinan J."/>
            <person name="Pereira M.F."/>
            <person name="Perotto S."/>
            <person name="Peter M."/>
            <person name="Pfister S."/>
            <person name="Riley R."/>
            <person name="Sitrit Y."/>
            <person name="Stielow J.B."/>
            <person name="Szollosi G."/>
            <person name="Zifcakova L."/>
            <person name="Stursova M."/>
            <person name="Spatafora J.W."/>
            <person name="Tedersoo L."/>
            <person name="Vaario L.M."/>
            <person name="Yamada A."/>
            <person name="Yan M."/>
            <person name="Wang P."/>
            <person name="Xu J."/>
            <person name="Bruns T."/>
            <person name="Baldrian P."/>
            <person name="Vilgalys R."/>
            <person name="Dunand C."/>
            <person name="Henrissat B."/>
            <person name="Grigoriev I.V."/>
            <person name="Hibbett D."/>
            <person name="Nagy L.G."/>
            <person name="Martin F.M."/>
        </authorList>
    </citation>
    <scope>NUCLEOTIDE SEQUENCE</scope>
    <source>
        <strain evidence="1">Prilba</strain>
    </source>
</reference>
<proteinExistence type="predicted"/>
<evidence type="ECO:0000313" key="2">
    <source>
        <dbReference type="Proteomes" id="UP000759537"/>
    </source>
</evidence>
<comment type="caution">
    <text evidence="1">The sequence shown here is derived from an EMBL/GenBank/DDBJ whole genome shotgun (WGS) entry which is preliminary data.</text>
</comment>
<dbReference type="Proteomes" id="UP000759537">
    <property type="component" value="Unassembled WGS sequence"/>
</dbReference>
<sequence>MSSPLSPKPGVLTPASVRYQDYISSQRHGDGRGHPASLSGGDAPALQHFHHPEMLSNQISTWLKGSFTAERIHFDGSVFAGSRPAFVWSKCLSSYWIFTRWHTIRVMTGPRTSPMPAESHEERPSCPSTLQNLLSNDFRVCGQTLSYLPLLQYQSCGRLHRRPHPYPL</sequence>
<dbReference type="EMBL" id="WHVB01000017">
    <property type="protein sequence ID" value="KAF8474320.1"/>
    <property type="molecule type" value="Genomic_DNA"/>
</dbReference>
<gene>
    <name evidence="1" type="ORF">DFH94DRAFT_124076</name>
</gene>
<name>A0A9P5K0B7_9AGAM</name>
<evidence type="ECO:0000313" key="1">
    <source>
        <dbReference type="EMBL" id="KAF8474320.1"/>
    </source>
</evidence>
<organism evidence="1 2">
    <name type="scientific">Russula ochroleuca</name>
    <dbReference type="NCBI Taxonomy" id="152965"/>
    <lineage>
        <taxon>Eukaryota</taxon>
        <taxon>Fungi</taxon>
        <taxon>Dikarya</taxon>
        <taxon>Basidiomycota</taxon>
        <taxon>Agaricomycotina</taxon>
        <taxon>Agaricomycetes</taxon>
        <taxon>Russulales</taxon>
        <taxon>Russulaceae</taxon>
        <taxon>Russula</taxon>
    </lineage>
</organism>
<accession>A0A9P5K0B7</accession>
<dbReference type="AlphaFoldDB" id="A0A9P5K0B7"/>